<dbReference type="EMBL" id="NMUH01015004">
    <property type="protein sequence ID" value="MQM23091.1"/>
    <property type="molecule type" value="Genomic_DNA"/>
</dbReference>
<comment type="caution">
    <text evidence="1">The sequence shown here is derived from an EMBL/GenBank/DDBJ whole genome shotgun (WGS) entry which is preliminary data.</text>
</comment>
<gene>
    <name evidence="1" type="ORF">Taro_056152</name>
</gene>
<reference evidence="1" key="1">
    <citation type="submission" date="2017-07" db="EMBL/GenBank/DDBJ databases">
        <title>Taro Niue Genome Assembly and Annotation.</title>
        <authorList>
            <person name="Atibalentja N."/>
            <person name="Keating K."/>
            <person name="Fields C.J."/>
        </authorList>
    </citation>
    <scope>NUCLEOTIDE SEQUENCE</scope>
    <source>
        <strain evidence="1">Niue_2</strain>
        <tissue evidence="1">Leaf</tissue>
    </source>
</reference>
<keyword evidence="2" id="KW-1185">Reference proteome</keyword>
<organism evidence="1 2">
    <name type="scientific">Colocasia esculenta</name>
    <name type="common">Wild taro</name>
    <name type="synonym">Arum esculentum</name>
    <dbReference type="NCBI Taxonomy" id="4460"/>
    <lineage>
        <taxon>Eukaryota</taxon>
        <taxon>Viridiplantae</taxon>
        <taxon>Streptophyta</taxon>
        <taxon>Embryophyta</taxon>
        <taxon>Tracheophyta</taxon>
        <taxon>Spermatophyta</taxon>
        <taxon>Magnoliopsida</taxon>
        <taxon>Liliopsida</taxon>
        <taxon>Araceae</taxon>
        <taxon>Aroideae</taxon>
        <taxon>Colocasieae</taxon>
        <taxon>Colocasia</taxon>
    </lineage>
</organism>
<accession>A0A843XVN1</accession>
<sequence>MKSETMSGSSALAVGEVVSASRSKKVISCLRPATAIRPSCSAAAGEHSLSSRALGSTGELITSELALRLLYILSGDDTVLGMDPVSLSHILDNVVIKVISHLVEPFFLFQ</sequence>
<evidence type="ECO:0000313" key="1">
    <source>
        <dbReference type="EMBL" id="MQM23091.1"/>
    </source>
</evidence>
<proteinExistence type="predicted"/>
<protein>
    <submittedName>
        <fullName evidence="1">Uncharacterized protein</fullName>
    </submittedName>
</protein>
<dbReference type="AlphaFoldDB" id="A0A843XVN1"/>
<name>A0A843XVN1_COLES</name>
<evidence type="ECO:0000313" key="2">
    <source>
        <dbReference type="Proteomes" id="UP000652761"/>
    </source>
</evidence>
<dbReference type="OrthoDB" id="3626597at2759"/>
<dbReference type="Proteomes" id="UP000652761">
    <property type="component" value="Unassembled WGS sequence"/>
</dbReference>
<feature type="non-terminal residue" evidence="1">
    <location>
        <position position="110"/>
    </location>
</feature>